<keyword evidence="3" id="KW-1185">Reference proteome</keyword>
<protein>
    <submittedName>
        <fullName evidence="2">Aldo/keto reductase</fullName>
    </submittedName>
</protein>
<dbReference type="AlphaFoldDB" id="A0A4R9AKU2"/>
<reference evidence="2 3" key="1">
    <citation type="submission" date="2019-03" db="EMBL/GenBank/DDBJ databases">
        <title>Genomics of glacier-inhabiting Cryobacterium strains.</title>
        <authorList>
            <person name="Liu Q."/>
            <person name="Xin Y.-H."/>
        </authorList>
    </citation>
    <scope>NUCLEOTIDE SEQUENCE [LARGE SCALE GENOMIC DNA]</scope>
    <source>
        <strain evidence="2 3">Sr36</strain>
    </source>
</reference>
<sequence length="327" mass="35597">MTQTRIFGRIGVEVSLAGLGTVALGNMDRTVSTAESRAVIDSAWDGGVRFFDTAPMYGHGLAEYRLAEQLRDRPREDYFLVTKVGRTLTPAASVGDTSPWLNTPPLALSFDYSYDGVLRQVDASLQRLGINYIDALLVHDTDRFTHGGAQPQRFREALDGAFRALVRLRDEGVTRAIGIGVNETDVCLAALRAVDLDCMLIAGTYNLLSTTARNELLPECARRGVAVINGRIFGSGILATGTTAGARFNYAEAAPEVVERVRRIERLCDDFGVELGAVATRFAHSHDAIANVCIGARTVEQQQRTLRWLDADIPDELWGALGDLDPA</sequence>
<feature type="domain" description="NADP-dependent oxidoreductase" evidence="1">
    <location>
        <begin position="18"/>
        <end position="321"/>
    </location>
</feature>
<evidence type="ECO:0000313" key="3">
    <source>
        <dbReference type="Proteomes" id="UP000298154"/>
    </source>
</evidence>
<dbReference type="GO" id="GO:0016491">
    <property type="term" value="F:oxidoreductase activity"/>
    <property type="evidence" value="ECO:0007669"/>
    <property type="project" value="InterPro"/>
</dbReference>
<comment type="caution">
    <text evidence="2">The sequence shown here is derived from an EMBL/GenBank/DDBJ whole genome shotgun (WGS) entry which is preliminary data.</text>
</comment>
<evidence type="ECO:0000313" key="2">
    <source>
        <dbReference type="EMBL" id="TFD63543.1"/>
    </source>
</evidence>
<dbReference type="SUPFAM" id="SSF51430">
    <property type="entry name" value="NAD(P)-linked oxidoreductase"/>
    <property type="match status" value="1"/>
</dbReference>
<evidence type="ECO:0000259" key="1">
    <source>
        <dbReference type="Pfam" id="PF00248"/>
    </source>
</evidence>
<gene>
    <name evidence="2" type="ORF">E3T47_13810</name>
</gene>
<dbReference type="OrthoDB" id="9768851at2"/>
<dbReference type="EMBL" id="SOHK01000021">
    <property type="protein sequence ID" value="TFD63543.1"/>
    <property type="molecule type" value="Genomic_DNA"/>
</dbReference>
<dbReference type="InterPro" id="IPR020471">
    <property type="entry name" value="AKR"/>
</dbReference>
<organism evidence="2 3">
    <name type="scientific">Cryobacterium ruanii</name>
    <dbReference type="NCBI Taxonomy" id="1259197"/>
    <lineage>
        <taxon>Bacteria</taxon>
        <taxon>Bacillati</taxon>
        <taxon>Actinomycetota</taxon>
        <taxon>Actinomycetes</taxon>
        <taxon>Micrococcales</taxon>
        <taxon>Microbacteriaceae</taxon>
        <taxon>Cryobacterium</taxon>
    </lineage>
</organism>
<dbReference type="Proteomes" id="UP000298154">
    <property type="component" value="Unassembled WGS sequence"/>
</dbReference>
<dbReference type="PANTHER" id="PTHR42686">
    <property type="entry name" value="GH17980P-RELATED"/>
    <property type="match status" value="1"/>
</dbReference>
<name>A0A4R9AKU2_9MICO</name>
<dbReference type="GO" id="GO:0005829">
    <property type="term" value="C:cytosol"/>
    <property type="evidence" value="ECO:0007669"/>
    <property type="project" value="TreeGrafter"/>
</dbReference>
<proteinExistence type="predicted"/>
<dbReference type="PANTHER" id="PTHR42686:SF1">
    <property type="entry name" value="GH17980P-RELATED"/>
    <property type="match status" value="1"/>
</dbReference>
<dbReference type="InterPro" id="IPR023210">
    <property type="entry name" value="NADP_OxRdtase_dom"/>
</dbReference>
<dbReference type="Gene3D" id="3.20.20.100">
    <property type="entry name" value="NADP-dependent oxidoreductase domain"/>
    <property type="match status" value="1"/>
</dbReference>
<dbReference type="Pfam" id="PF00248">
    <property type="entry name" value="Aldo_ket_red"/>
    <property type="match status" value="1"/>
</dbReference>
<dbReference type="RefSeq" id="WP_134556636.1">
    <property type="nucleotide sequence ID" value="NZ_SOHK01000021.1"/>
</dbReference>
<dbReference type="InterPro" id="IPR036812">
    <property type="entry name" value="NAD(P)_OxRdtase_dom_sf"/>
</dbReference>
<accession>A0A4R9AKU2</accession>